<gene>
    <name evidence="7" type="primary">thiO</name>
    <name evidence="7" type="ORF">IQ251_06460</name>
</gene>
<dbReference type="PANTHER" id="PTHR13847">
    <property type="entry name" value="SARCOSINE DEHYDROGENASE-RELATED"/>
    <property type="match status" value="1"/>
</dbReference>
<evidence type="ECO:0000256" key="5">
    <source>
        <dbReference type="ARBA" id="ARBA00050018"/>
    </source>
</evidence>
<proteinExistence type="predicted"/>
<protein>
    <recommendedName>
        <fullName evidence="5">glycine oxidase</fullName>
        <ecNumber evidence="5">1.4.3.19</ecNumber>
    </recommendedName>
</protein>
<comment type="caution">
    <text evidence="7">The sequence shown here is derived from an EMBL/GenBank/DDBJ whole genome shotgun (WGS) entry which is preliminary data.</text>
</comment>
<comment type="pathway">
    <text evidence="1">Cofactor biosynthesis; thiamine diphosphate biosynthesis.</text>
</comment>
<dbReference type="GO" id="GO:0043799">
    <property type="term" value="F:glycine oxidase activity"/>
    <property type="evidence" value="ECO:0007669"/>
    <property type="project" value="UniProtKB-EC"/>
</dbReference>
<dbReference type="AlphaFoldDB" id="A0A929BAF4"/>
<dbReference type="GO" id="GO:0050660">
    <property type="term" value="F:flavin adenine dinucleotide binding"/>
    <property type="evidence" value="ECO:0007669"/>
    <property type="project" value="InterPro"/>
</dbReference>
<dbReference type="NCBIfam" id="TIGR02352">
    <property type="entry name" value="thiamin_ThiO"/>
    <property type="match status" value="1"/>
</dbReference>
<dbReference type="GO" id="GO:0005737">
    <property type="term" value="C:cytoplasm"/>
    <property type="evidence" value="ECO:0007669"/>
    <property type="project" value="TreeGrafter"/>
</dbReference>
<evidence type="ECO:0000256" key="2">
    <source>
        <dbReference type="ARBA" id="ARBA00022977"/>
    </source>
</evidence>
<dbReference type="InterPro" id="IPR006076">
    <property type="entry name" value="FAD-dep_OxRdtase"/>
</dbReference>
<organism evidence="7 8">
    <name type="scientific">Saccharopolyspora montiporae</name>
    <dbReference type="NCBI Taxonomy" id="2781240"/>
    <lineage>
        <taxon>Bacteria</taxon>
        <taxon>Bacillati</taxon>
        <taxon>Actinomycetota</taxon>
        <taxon>Actinomycetes</taxon>
        <taxon>Pseudonocardiales</taxon>
        <taxon>Pseudonocardiaceae</taxon>
        <taxon>Saccharopolyspora</taxon>
    </lineage>
</organism>
<name>A0A929BAF4_9PSEU</name>
<accession>A0A929BAF4</accession>
<dbReference type="Gene3D" id="3.50.50.60">
    <property type="entry name" value="FAD/NAD(P)-binding domain"/>
    <property type="match status" value="1"/>
</dbReference>
<sequence>MSGFPVERVAVVGGGAVGTAVAWRAAAAGFRVSLIDPEPASGASHVAGGMLAPIAEAWPGEEDLLELGAASLHRWPQFADELAAAAGTPSGLRREGTLVVGVDSADREELDNLADHLSRLGREVTRLTGRQLRSAEPSLGPAVRRGLHVPGDLAVDNRVALDALQRAARSAGVEFVPRSAARVRPGAVELSGDPGEAGPAETVDCDAAVIAAGAHSAELHPALRDKIRPVKGEILRLRARSSALPPPGRTVRGPVHGRQVYLVPRDDGGLVVGATQYEKGFDTEVTVGGVRDLIADAEQLLPGIAEYELTEAAAGVRPGTPDNLPVIGFCEPGVLAATGHHRNGFLLTPITADAVVELLRGGAPAGIAAADPHRWGGHR</sequence>
<dbReference type="RefSeq" id="WP_193927526.1">
    <property type="nucleotide sequence ID" value="NZ_JADEYC010000009.1"/>
</dbReference>
<dbReference type="GO" id="GO:0009228">
    <property type="term" value="P:thiamine biosynthetic process"/>
    <property type="evidence" value="ECO:0007669"/>
    <property type="project" value="UniProtKB-KW"/>
</dbReference>
<dbReference type="SUPFAM" id="SSF54373">
    <property type="entry name" value="FAD-linked reductases, C-terminal domain"/>
    <property type="match status" value="1"/>
</dbReference>
<dbReference type="EC" id="1.4.3.19" evidence="5"/>
<dbReference type="Pfam" id="PF01266">
    <property type="entry name" value="DAO"/>
    <property type="match status" value="1"/>
</dbReference>
<dbReference type="EMBL" id="JADEYC010000009">
    <property type="protein sequence ID" value="MBE9374088.1"/>
    <property type="molecule type" value="Genomic_DNA"/>
</dbReference>
<reference evidence="7" key="1">
    <citation type="submission" date="2020-10" db="EMBL/GenBank/DDBJ databases">
        <title>Diversity and distribution of actinomycetes associated with coral in the coast of Hainan.</title>
        <authorList>
            <person name="Li F."/>
        </authorList>
    </citation>
    <scope>NUCLEOTIDE SEQUENCE</scope>
    <source>
        <strain evidence="7">HNM0983</strain>
    </source>
</reference>
<evidence type="ECO:0000256" key="1">
    <source>
        <dbReference type="ARBA" id="ARBA00004948"/>
    </source>
</evidence>
<dbReference type="PANTHER" id="PTHR13847:SF289">
    <property type="entry name" value="GLYCINE OXIDASE"/>
    <property type="match status" value="1"/>
</dbReference>
<keyword evidence="8" id="KW-1185">Reference proteome</keyword>
<dbReference type="SUPFAM" id="SSF51905">
    <property type="entry name" value="FAD/NAD(P)-binding domain"/>
    <property type="match status" value="1"/>
</dbReference>
<evidence type="ECO:0000259" key="6">
    <source>
        <dbReference type="Pfam" id="PF01266"/>
    </source>
</evidence>
<evidence type="ECO:0000313" key="7">
    <source>
        <dbReference type="EMBL" id="MBE9374088.1"/>
    </source>
</evidence>
<evidence type="ECO:0000313" key="8">
    <source>
        <dbReference type="Proteomes" id="UP000598360"/>
    </source>
</evidence>
<dbReference type="Gene3D" id="3.30.9.10">
    <property type="entry name" value="D-Amino Acid Oxidase, subunit A, domain 2"/>
    <property type="match status" value="1"/>
</dbReference>
<dbReference type="InterPro" id="IPR012727">
    <property type="entry name" value="Gly_oxidase_ThiO"/>
</dbReference>
<dbReference type="InterPro" id="IPR036188">
    <property type="entry name" value="FAD/NAD-bd_sf"/>
</dbReference>
<comment type="catalytic activity">
    <reaction evidence="4">
        <text>glycine + O2 + H2O = glyoxylate + H2O2 + NH4(+)</text>
        <dbReference type="Rhea" id="RHEA:11532"/>
        <dbReference type="ChEBI" id="CHEBI:15377"/>
        <dbReference type="ChEBI" id="CHEBI:15379"/>
        <dbReference type="ChEBI" id="CHEBI:16240"/>
        <dbReference type="ChEBI" id="CHEBI:28938"/>
        <dbReference type="ChEBI" id="CHEBI:36655"/>
        <dbReference type="ChEBI" id="CHEBI:57305"/>
        <dbReference type="EC" id="1.4.3.19"/>
    </reaction>
</comment>
<keyword evidence="3 7" id="KW-0560">Oxidoreductase</keyword>
<dbReference type="Proteomes" id="UP000598360">
    <property type="component" value="Unassembled WGS sequence"/>
</dbReference>
<evidence type="ECO:0000256" key="3">
    <source>
        <dbReference type="ARBA" id="ARBA00023002"/>
    </source>
</evidence>
<evidence type="ECO:0000256" key="4">
    <source>
        <dbReference type="ARBA" id="ARBA00049872"/>
    </source>
</evidence>
<keyword evidence="2" id="KW-0784">Thiamine biosynthesis</keyword>
<feature type="domain" description="FAD dependent oxidoreductase" evidence="6">
    <location>
        <begin position="8"/>
        <end position="358"/>
    </location>
</feature>